<evidence type="ECO:0000313" key="1">
    <source>
        <dbReference type="EMBL" id="KAL5104826.1"/>
    </source>
</evidence>
<reference evidence="1 2" key="1">
    <citation type="journal article" date="2022" name="Front. Cell. Infect. Microbiol.">
        <title>The Genomes of Two Strains of Taenia crassiceps the Animal Model for the Study of Human Cysticercosis.</title>
        <authorList>
            <person name="Bobes R.J."/>
            <person name="Estrada K."/>
            <person name="Rios-Valencia D.G."/>
            <person name="Calderon-Gallegos A."/>
            <person name="de la Torre P."/>
            <person name="Carrero J.C."/>
            <person name="Sanchez-Flores A."/>
            <person name="Laclette J.P."/>
        </authorList>
    </citation>
    <scope>NUCLEOTIDE SEQUENCE [LARGE SCALE GENOMIC DNA]</scope>
    <source>
        <strain evidence="1">WFUcys</strain>
    </source>
</reference>
<name>A0ABR4Q593_9CEST</name>
<evidence type="ECO:0000313" key="2">
    <source>
        <dbReference type="Proteomes" id="UP001651158"/>
    </source>
</evidence>
<dbReference type="Proteomes" id="UP001651158">
    <property type="component" value="Unassembled WGS sequence"/>
</dbReference>
<gene>
    <name evidence="1" type="ORF">TcWFU_001103</name>
</gene>
<proteinExistence type="predicted"/>
<accession>A0ABR4Q593</accession>
<organism evidence="1 2">
    <name type="scientific">Taenia crassiceps</name>
    <dbReference type="NCBI Taxonomy" id="6207"/>
    <lineage>
        <taxon>Eukaryota</taxon>
        <taxon>Metazoa</taxon>
        <taxon>Spiralia</taxon>
        <taxon>Lophotrochozoa</taxon>
        <taxon>Platyhelminthes</taxon>
        <taxon>Cestoda</taxon>
        <taxon>Eucestoda</taxon>
        <taxon>Cyclophyllidea</taxon>
        <taxon>Taeniidae</taxon>
        <taxon>Taenia</taxon>
    </lineage>
</organism>
<comment type="caution">
    <text evidence="1">The sequence shown here is derived from an EMBL/GenBank/DDBJ whole genome shotgun (WGS) entry which is preliminary data.</text>
</comment>
<protein>
    <submittedName>
        <fullName evidence="1">Uncharacterized protein</fullName>
    </submittedName>
</protein>
<keyword evidence="2" id="KW-1185">Reference proteome</keyword>
<sequence>MHGGVTRSCDRVNSSVGGLSSLLSAACSASTQCSTVQYTGHLSLSMGGGLRFTRPKPGCIRDEESRLTHHTASTFEAALVVLPWLDDHWCFSVTVSKFCKPLAPAVHLRQLRRFCRPDAAPLYACKPLYHHAVHEEWGLSTGP</sequence>
<dbReference type="EMBL" id="JAKROA010000010">
    <property type="protein sequence ID" value="KAL5104826.1"/>
    <property type="molecule type" value="Genomic_DNA"/>
</dbReference>
<dbReference type="PROSITE" id="PS51257">
    <property type="entry name" value="PROKAR_LIPOPROTEIN"/>
    <property type="match status" value="1"/>
</dbReference>